<evidence type="ECO:0000259" key="2">
    <source>
        <dbReference type="Pfam" id="PF12969"/>
    </source>
</evidence>
<feature type="signal peptide" evidence="1">
    <location>
        <begin position="1"/>
        <end position="23"/>
    </location>
</feature>
<dbReference type="EMBL" id="NRRU01000035">
    <property type="protein sequence ID" value="MBK1713310.1"/>
    <property type="molecule type" value="Genomic_DNA"/>
</dbReference>
<keyword evidence="4" id="KW-1185">Reference proteome</keyword>
<feature type="domain" description="DUF3857" evidence="2">
    <location>
        <begin position="72"/>
        <end position="234"/>
    </location>
</feature>
<dbReference type="Gene3D" id="2.60.40.3140">
    <property type="match status" value="1"/>
</dbReference>
<accession>A0ABS1DWF5</accession>
<dbReference type="InterPro" id="IPR011990">
    <property type="entry name" value="TPR-like_helical_dom_sf"/>
</dbReference>
<dbReference type="SUPFAM" id="SSF48452">
    <property type="entry name" value="TPR-like"/>
    <property type="match status" value="1"/>
</dbReference>
<evidence type="ECO:0000313" key="4">
    <source>
        <dbReference type="Proteomes" id="UP001041814"/>
    </source>
</evidence>
<sequence length="921" mass="101169">MLAKWIRRALLAAAWLTAAAAAAAPAGVERAAEPRWVQPLALDGLDDGLQPAPLQVLLVDRQTRLGAAGTASQRYHRTVRQVRDAAGLESAAQFEIEFDPGYERLVLHRLDLLRGKSRLDKLDLRRVRVLQRETGLEQRRLDGRSTASIVLDDVRVGDRIEIAYTITGDNPVFGGRFVELDWSQQARGPTGLYRYRLLAPPQRTIHHRAGAAELQAAGSAGGLQATEFRRRRVPQFVGDAYAPYEAYIDEQLQLSEFADWADVARWAEGLFRSATRPTPEVAAQAAALRGGERDAQLLALLDFVQTQVRYFGTEIGASSHQPAPAAQVLAQRYGDCKDKVALLAALAEAAGVQATPVLVSNGLRRDVHKMLPSPLAFDHAIAVLDLGDRKLWVDATRSMQTGTLDERQVRGLGWGLRARSGAALEALPGQEGVLQAEAEDTISFTRLSEPAVFEAVQTYHGDLAEGVRANLAARGAEEFARDLRSDHLRLYPGLVPDGALEIGDVPQRNALRLVQRYKLAPPWRFAEQRLFVADYGLPLPMSVLRLPDTSDRSRALRLSYPGIYRQTVEFRYAEDVLPRSASSSADESAPAFRLHLRADTAPRSQRVEAELEMLQDRVAAADFPAYREKLTRVFPRLAGVMQLPPIAPAQLDTLRQRFAALDTDLRAGRVRAVTQVQRDALMQRQVLALVLDSDRLTPALRVQTLTARAVVLDHLGRLDDARQDLAAAFELNPAAGPTHVVAAVNASLRGAQDEARRHAEEALRLTPDDGEMRQTLARIDYLSGDAAAARDALQAVLRNRAERDGGYAGIWLYLATRRAGGDGVAALRQAWPTAARPAWPHPVARWLAGDIAFDAALAATREGGSADPGRECELQFFAGQKALLDGDRAAARRHFRRSVDTGVTEFVEYGLARLELQRLND</sequence>
<dbReference type="InterPro" id="IPR024618">
    <property type="entry name" value="DUF3857"/>
</dbReference>
<gene>
    <name evidence="3" type="ORF">CKO43_11020</name>
</gene>
<dbReference type="Pfam" id="PF12969">
    <property type="entry name" value="DUF3857"/>
    <property type="match status" value="1"/>
</dbReference>
<feature type="chain" id="PRO_5046070208" description="DUF3857 domain-containing protein" evidence="1">
    <location>
        <begin position="24"/>
        <end position="921"/>
    </location>
</feature>
<reference evidence="3" key="2">
    <citation type="journal article" date="2020" name="Microorganisms">
        <title>Osmotic Adaptation and Compatible Solute Biosynthesis of Phototrophic Bacteria as Revealed from Genome Analyses.</title>
        <authorList>
            <person name="Imhoff J.F."/>
            <person name="Rahn T."/>
            <person name="Kunzel S."/>
            <person name="Keller A."/>
            <person name="Neulinger S.C."/>
        </authorList>
    </citation>
    <scope>NUCLEOTIDE SEQUENCE</scope>
    <source>
        <strain evidence="3">IM 151</strain>
    </source>
</reference>
<evidence type="ECO:0000256" key="1">
    <source>
        <dbReference type="SAM" id="SignalP"/>
    </source>
</evidence>
<organism evidence="3 4">
    <name type="scientific">Rubrivivax gelatinosus</name>
    <name type="common">Rhodocyclus gelatinosus</name>
    <name type="synonym">Rhodopseudomonas gelatinosa</name>
    <dbReference type="NCBI Taxonomy" id="28068"/>
    <lineage>
        <taxon>Bacteria</taxon>
        <taxon>Pseudomonadati</taxon>
        <taxon>Pseudomonadota</taxon>
        <taxon>Betaproteobacteria</taxon>
        <taxon>Burkholderiales</taxon>
        <taxon>Sphaerotilaceae</taxon>
        <taxon>Rubrivivax</taxon>
    </lineage>
</organism>
<dbReference type="Gene3D" id="3.10.620.30">
    <property type="match status" value="1"/>
</dbReference>
<reference evidence="3" key="1">
    <citation type="submission" date="2017-08" db="EMBL/GenBank/DDBJ databases">
        <authorList>
            <person name="Imhoff J.F."/>
            <person name="Rahn T."/>
            <person name="Kuenzel S."/>
            <person name="Neulinger S.C."/>
        </authorList>
    </citation>
    <scope>NUCLEOTIDE SEQUENCE</scope>
    <source>
        <strain evidence="3">IM 151</strain>
    </source>
</reference>
<proteinExistence type="predicted"/>
<dbReference type="Proteomes" id="UP001041814">
    <property type="component" value="Unassembled WGS sequence"/>
</dbReference>
<dbReference type="SUPFAM" id="SSF54001">
    <property type="entry name" value="Cysteine proteinases"/>
    <property type="match status" value="1"/>
</dbReference>
<evidence type="ECO:0000313" key="3">
    <source>
        <dbReference type="EMBL" id="MBK1713310.1"/>
    </source>
</evidence>
<name>A0ABS1DWF5_RUBGE</name>
<keyword evidence="1" id="KW-0732">Signal</keyword>
<dbReference type="Gene3D" id="1.25.40.10">
    <property type="entry name" value="Tetratricopeptide repeat domain"/>
    <property type="match status" value="1"/>
</dbReference>
<protein>
    <recommendedName>
        <fullName evidence="2">DUF3857 domain-containing protein</fullName>
    </recommendedName>
</protein>
<dbReference type="InterPro" id="IPR038765">
    <property type="entry name" value="Papain-like_cys_pep_sf"/>
</dbReference>
<comment type="caution">
    <text evidence="3">The sequence shown here is derived from an EMBL/GenBank/DDBJ whole genome shotgun (WGS) entry which is preliminary data.</text>
</comment>